<organism evidence="10 11">
    <name type="scientific">Planoprotostelium fungivorum</name>
    <dbReference type="NCBI Taxonomy" id="1890364"/>
    <lineage>
        <taxon>Eukaryota</taxon>
        <taxon>Amoebozoa</taxon>
        <taxon>Evosea</taxon>
        <taxon>Variosea</taxon>
        <taxon>Cavosteliida</taxon>
        <taxon>Cavosteliaceae</taxon>
        <taxon>Planoprotostelium</taxon>
    </lineage>
</organism>
<feature type="transmembrane region" description="Helical" evidence="9">
    <location>
        <begin position="444"/>
        <end position="465"/>
    </location>
</feature>
<evidence type="ECO:0000256" key="5">
    <source>
        <dbReference type="ARBA" id="ARBA00022927"/>
    </source>
</evidence>
<keyword evidence="7 9" id="KW-0472">Membrane</keyword>
<feature type="transmembrane region" description="Helical" evidence="9">
    <location>
        <begin position="718"/>
        <end position="734"/>
    </location>
</feature>
<evidence type="ECO:0000256" key="2">
    <source>
        <dbReference type="ARBA" id="ARBA00022448"/>
    </source>
</evidence>
<keyword evidence="6 9" id="KW-1133">Transmembrane helix</keyword>
<dbReference type="OrthoDB" id="9986677at2759"/>
<feature type="transmembrane region" description="Helical" evidence="9">
    <location>
        <begin position="746"/>
        <end position="771"/>
    </location>
</feature>
<comment type="subcellular location">
    <subcellularLocation>
        <location evidence="1">Membrane</location>
        <topology evidence="1">Multi-pass membrane protein</topology>
    </subcellularLocation>
</comment>
<evidence type="ECO:0000256" key="4">
    <source>
        <dbReference type="ARBA" id="ARBA00022856"/>
    </source>
</evidence>
<dbReference type="PANTHER" id="PTHR22601">
    <property type="entry name" value="ISP4 LIKE PROTEIN"/>
    <property type="match status" value="1"/>
</dbReference>
<feature type="compositionally biased region" description="Polar residues" evidence="8">
    <location>
        <begin position="8"/>
        <end position="26"/>
    </location>
</feature>
<evidence type="ECO:0000313" key="10">
    <source>
        <dbReference type="EMBL" id="PRP76943.1"/>
    </source>
</evidence>
<feature type="transmembrane region" description="Helical" evidence="9">
    <location>
        <begin position="157"/>
        <end position="176"/>
    </location>
</feature>
<feature type="compositionally biased region" description="Low complexity" evidence="8">
    <location>
        <begin position="27"/>
        <end position="40"/>
    </location>
</feature>
<dbReference type="EMBL" id="MDYQ01000292">
    <property type="protein sequence ID" value="PRP76943.1"/>
    <property type="molecule type" value="Genomic_DNA"/>
</dbReference>
<evidence type="ECO:0000256" key="3">
    <source>
        <dbReference type="ARBA" id="ARBA00022692"/>
    </source>
</evidence>
<evidence type="ECO:0000256" key="9">
    <source>
        <dbReference type="SAM" id="Phobius"/>
    </source>
</evidence>
<protein>
    <submittedName>
        <fullName evidence="10">OPT oligopeptide transporter</fullName>
    </submittedName>
</protein>
<keyword evidence="5" id="KW-0653">Protein transport</keyword>
<dbReference type="InParanoid" id="A0A2P6MZ22"/>
<reference evidence="10 11" key="1">
    <citation type="journal article" date="2018" name="Genome Biol. Evol.">
        <title>Multiple Roots of Fruiting Body Formation in Amoebozoa.</title>
        <authorList>
            <person name="Hillmann F."/>
            <person name="Forbes G."/>
            <person name="Novohradska S."/>
            <person name="Ferling I."/>
            <person name="Riege K."/>
            <person name="Groth M."/>
            <person name="Westermann M."/>
            <person name="Marz M."/>
            <person name="Spaller T."/>
            <person name="Winckler T."/>
            <person name="Schaap P."/>
            <person name="Glockner G."/>
        </authorList>
    </citation>
    <scope>NUCLEOTIDE SEQUENCE [LARGE SCALE GENOMIC DNA]</scope>
    <source>
        <strain evidence="10 11">Jena</strain>
    </source>
</reference>
<comment type="caution">
    <text evidence="10">The sequence shown here is derived from an EMBL/GenBank/DDBJ whole genome shotgun (WGS) entry which is preliminary data.</text>
</comment>
<dbReference type="Pfam" id="PF03169">
    <property type="entry name" value="OPT"/>
    <property type="match status" value="1"/>
</dbReference>
<feature type="transmembrane region" description="Helical" evidence="9">
    <location>
        <begin position="133"/>
        <end position="151"/>
    </location>
</feature>
<keyword evidence="11" id="KW-1185">Reference proteome</keyword>
<dbReference type="Proteomes" id="UP000241769">
    <property type="component" value="Unassembled WGS sequence"/>
</dbReference>
<evidence type="ECO:0000256" key="7">
    <source>
        <dbReference type="ARBA" id="ARBA00023136"/>
    </source>
</evidence>
<keyword evidence="3 9" id="KW-0812">Transmembrane</keyword>
<dbReference type="NCBIfam" id="TIGR00727">
    <property type="entry name" value="ISP4_OPT"/>
    <property type="match status" value="1"/>
</dbReference>
<evidence type="ECO:0000256" key="6">
    <source>
        <dbReference type="ARBA" id="ARBA00022989"/>
    </source>
</evidence>
<dbReference type="NCBIfam" id="TIGR00728">
    <property type="entry name" value="OPT_sfam"/>
    <property type="match status" value="1"/>
</dbReference>
<keyword evidence="4" id="KW-0571">Peptide transport</keyword>
<dbReference type="InterPro" id="IPR004813">
    <property type="entry name" value="OPT"/>
</dbReference>
<feature type="transmembrane region" description="Helical" evidence="9">
    <location>
        <begin position="646"/>
        <end position="665"/>
    </location>
</feature>
<feature type="transmembrane region" description="Helical" evidence="9">
    <location>
        <begin position="696"/>
        <end position="712"/>
    </location>
</feature>
<feature type="transmembrane region" description="Helical" evidence="9">
    <location>
        <begin position="521"/>
        <end position="543"/>
    </location>
</feature>
<feature type="transmembrane region" description="Helical" evidence="9">
    <location>
        <begin position="604"/>
        <end position="626"/>
    </location>
</feature>
<evidence type="ECO:0000256" key="8">
    <source>
        <dbReference type="SAM" id="MobiDB-lite"/>
    </source>
</evidence>
<keyword evidence="2" id="KW-0813">Transport</keyword>
<evidence type="ECO:0000256" key="1">
    <source>
        <dbReference type="ARBA" id="ARBA00004141"/>
    </source>
</evidence>
<feature type="transmembrane region" description="Helical" evidence="9">
    <location>
        <begin position="369"/>
        <end position="392"/>
    </location>
</feature>
<dbReference type="InterPro" id="IPR004648">
    <property type="entry name" value="Oligpept_transpt"/>
</dbReference>
<name>A0A2P6MZ22_9EUKA</name>
<dbReference type="GO" id="GO:0035673">
    <property type="term" value="F:oligopeptide transmembrane transporter activity"/>
    <property type="evidence" value="ECO:0007669"/>
    <property type="project" value="InterPro"/>
</dbReference>
<proteinExistence type="predicted"/>
<accession>A0A2P6MZ22</accession>
<feature type="transmembrane region" description="Helical" evidence="9">
    <location>
        <begin position="671"/>
        <end position="689"/>
    </location>
</feature>
<dbReference type="GO" id="GO:0016020">
    <property type="term" value="C:membrane"/>
    <property type="evidence" value="ECO:0007669"/>
    <property type="project" value="UniProtKB-SubCell"/>
</dbReference>
<feature type="transmembrane region" description="Helical" evidence="9">
    <location>
        <begin position="495"/>
        <end position="514"/>
    </location>
</feature>
<gene>
    <name evidence="10" type="ORF">PROFUN_06221</name>
</gene>
<dbReference type="AlphaFoldDB" id="A0A2P6MZ22"/>
<feature type="transmembrane region" description="Helical" evidence="9">
    <location>
        <begin position="236"/>
        <end position="256"/>
    </location>
</feature>
<dbReference type="GO" id="GO:0015031">
    <property type="term" value="P:protein transport"/>
    <property type="evidence" value="ECO:0007669"/>
    <property type="project" value="UniProtKB-KW"/>
</dbReference>
<sequence length="800" mass="89513">MKIRAFEKSTTTKFGFGHNQPTPTRASSKPFGSSSYSNSSQSSLTAMALRQLSSSQKSYGTYKGLIEPHGEFDRKSLEEDQLPDPDDGFSGESTTLLVQQPSEEIEQSPYPEVAAVIPNTDDPSSPVLTFRSVVIGIFFTVLLSFINMFFYYRTSPIVVTGIVAQLLAYPLGKLWAAYIPQKKFRTFGYEWSFNPGEFSVKEHVVITTMANASWQSAYIVDVYAIKKIFYGQDTHLGWAMLLVLSSQLLGFGMAGITRRFLVWPAAMIWPVNLVNSALFRALHSQEAGGSLMTPRLRFFLMIFGLSFVWYWFPGFIFPALSAFSVICAFKPDNVVLSQITGTHGLGVGSFMFDWAAITGYLQSPLIVPWWALANMIVGFVFFVWFMTPILYYTDVWDAKTFPINTMQLFLQNGTSLNVTKFLNPDLTLNEAAYSAYGPIRMSTFFALNYGVGFATLTAVLVYTILHEGPKIVQQFKCKGDVHAKLMAVYPEAPEWWYTIVFVASFTLGCIACHFTEAMPWYWMFLAIIIPGIFFVPTGIVQAVSNQAIGLNIITEFVAGLIMPGRPIPVVTFKTYSYMAQFQGLLLVSDLKLGHYMKIPPRVMFLTQVASTIIAGMINMLTAHLLLNREGICVSDAAWMCNNTRTFFSASVIWGLIGPAKMFGPGSIYGPILYSFVAGAILPVPVWFFLRKYPKSWLKYVHVPIILSAVVMTPPAPAGNYPTWFFIGFLFNYIIKKRHFGWWSKYSYVLSAGMDSGVAICGLLIFFSLTFFNYNMPSWWGTPSGSDICPLASANYYGEIN</sequence>
<feature type="region of interest" description="Disordered" evidence="8">
    <location>
        <begin position="1"/>
        <end position="40"/>
    </location>
</feature>
<evidence type="ECO:0000313" key="11">
    <source>
        <dbReference type="Proteomes" id="UP000241769"/>
    </source>
</evidence>